<dbReference type="GO" id="GO:0003677">
    <property type="term" value="F:DNA binding"/>
    <property type="evidence" value="ECO:0007669"/>
    <property type="project" value="UniProtKB-KW"/>
</dbReference>
<comment type="caution">
    <text evidence="6">The sequence shown here is derived from an EMBL/GenBank/DDBJ whole genome shotgun (WGS) entry which is preliminary data.</text>
</comment>
<evidence type="ECO:0000256" key="2">
    <source>
        <dbReference type="ARBA" id="ARBA00022908"/>
    </source>
</evidence>
<dbReference type="InterPro" id="IPR010998">
    <property type="entry name" value="Integrase_recombinase_N"/>
</dbReference>
<evidence type="ECO:0000256" key="3">
    <source>
        <dbReference type="ARBA" id="ARBA00023125"/>
    </source>
</evidence>
<proteinExistence type="inferred from homology"/>
<evidence type="ECO:0000256" key="1">
    <source>
        <dbReference type="ARBA" id="ARBA00008857"/>
    </source>
</evidence>
<keyword evidence="7" id="KW-1185">Reference proteome</keyword>
<dbReference type="InterPro" id="IPR002104">
    <property type="entry name" value="Integrase_catalytic"/>
</dbReference>
<keyword evidence="4" id="KW-0233">DNA recombination</keyword>
<reference evidence="6 7" key="1">
    <citation type="submission" date="2020-08" db="EMBL/GenBank/DDBJ databases">
        <title>Genomic Encyclopedia of Type Strains, Phase IV (KMG-IV): sequencing the most valuable type-strain genomes for metagenomic binning, comparative biology and taxonomic classification.</title>
        <authorList>
            <person name="Goeker M."/>
        </authorList>
    </citation>
    <scope>NUCLEOTIDE SEQUENCE [LARGE SCALE GENOMIC DNA]</scope>
    <source>
        <strain evidence="6 7">DSM 29514</strain>
    </source>
</reference>
<dbReference type="EMBL" id="JACIEC010000016">
    <property type="protein sequence ID" value="MBB4146005.1"/>
    <property type="molecule type" value="Genomic_DNA"/>
</dbReference>
<dbReference type="Pfam" id="PF00589">
    <property type="entry name" value="Phage_integrase"/>
    <property type="match status" value="1"/>
</dbReference>
<gene>
    <name evidence="6" type="ORF">GGQ72_004574</name>
</gene>
<dbReference type="PROSITE" id="PS51898">
    <property type="entry name" value="TYR_RECOMBINASE"/>
    <property type="match status" value="1"/>
</dbReference>
<dbReference type="SUPFAM" id="SSF56349">
    <property type="entry name" value="DNA breaking-rejoining enzymes"/>
    <property type="match status" value="1"/>
</dbReference>
<keyword evidence="3" id="KW-0238">DNA-binding</keyword>
<dbReference type="InterPro" id="IPR013762">
    <property type="entry name" value="Integrase-like_cat_sf"/>
</dbReference>
<dbReference type="PANTHER" id="PTHR30349:SF41">
    <property type="entry name" value="INTEGRASE_RECOMBINASE PROTEIN MJ0367-RELATED"/>
    <property type="match status" value="1"/>
</dbReference>
<evidence type="ECO:0000256" key="4">
    <source>
        <dbReference type="ARBA" id="ARBA00023172"/>
    </source>
</evidence>
<protein>
    <submittedName>
        <fullName evidence="6">Integrase</fullName>
    </submittedName>
</protein>
<dbReference type="InterPro" id="IPR050090">
    <property type="entry name" value="Tyrosine_recombinase_XerCD"/>
</dbReference>
<name>A0A7W6PS75_9HYPH</name>
<comment type="similarity">
    <text evidence="1">Belongs to the 'phage' integrase family.</text>
</comment>
<feature type="domain" description="Tyr recombinase" evidence="5">
    <location>
        <begin position="106"/>
        <end position="279"/>
    </location>
</feature>
<dbReference type="InterPro" id="IPR011010">
    <property type="entry name" value="DNA_brk_join_enz"/>
</dbReference>
<organism evidence="6 7">
    <name type="scientific">Rhizobium rhizoryzae</name>
    <dbReference type="NCBI Taxonomy" id="451876"/>
    <lineage>
        <taxon>Bacteria</taxon>
        <taxon>Pseudomonadati</taxon>
        <taxon>Pseudomonadota</taxon>
        <taxon>Alphaproteobacteria</taxon>
        <taxon>Hyphomicrobiales</taxon>
        <taxon>Rhizobiaceae</taxon>
        <taxon>Rhizobium/Agrobacterium group</taxon>
        <taxon>Rhizobium</taxon>
    </lineage>
</organism>
<dbReference type="RefSeq" id="WP_165137752.1">
    <property type="nucleotide sequence ID" value="NZ_CP049252.1"/>
</dbReference>
<dbReference type="GO" id="GO:0015074">
    <property type="term" value="P:DNA integration"/>
    <property type="evidence" value="ECO:0007669"/>
    <property type="project" value="UniProtKB-KW"/>
</dbReference>
<keyword evidence="2" id="KW-0229">DNA integration</keyword>
<accession>A0A7W6PS75</accession>
<dbReference type="PANTHER" id="PTHR30349">
    <property type="entry name" value="PHAGE INTEGRASE-RELATED"/>
    <property type="match status" value="1"/>
</dbReference>
<evidence type="ECO:0000259" key="5">
    <source>
        <dbReference type="PROSITE" id="PS51898"/>
    </source>
</evidence>
<dbReference type="AlphaFoldDB" id="A0A7W6PS75"/>
<sequence>MTFHPNAITFSQVMDKTFKQAAESYINSGHERRYLDRIIPHIGDRPLSAIFPYDVRELAKALYPEHRNSTRNRCVITPVRAVMFHGYDRGWGPPSRLRNLKVDEPKRKKAASPTWLHDFFRQCDRDGAPHIAALVMFMSQTGARVSEALRLEWQEVSFASKTATLLRTKTSTHSVRHLSDQLIHRLHSLKSATADSPRVFRLTDRSHVNTRIREICSRADISYKPSHTCGRHAFATNSIAFGNDIKTTMEAGGWKSAAVFLGTYVNPRHASRKVAESFNLHHCDSDC</sequence>
<evidence type="ECO:0000313" key="7">
    <source>
        <dbReference type="Proteomes" id="UP000519897"/>
    </source>
</evidence>
<dbReference type="Proteomes" id="UP000519897">
    <property type="component" value="Unassembled WGS sequence"/>
</dbReference>
<evidence type="ECO:0000313" key="6">
    <source>
        <dbReference type="EMBL" id="MBB4146005.1"/>
    </source>
</evidence>
<dbReference type="Gene3D" id="1.10.150.130">
    <property type="match status" value="1"/>
</dbReference>
<dbReference type="Gene3D" id="1.10.443.10">
    <property type="entry name" value="Intergrase catalytic core"/>
    <property type="match status" value="1"/>
</dbReference>
<dbReference type="GO" id="GO:0006310">
    <property type="term" value="P:DNA recombination"/>
    <property type="evidence" value="ECO:0007669"/>
    <property type="project" value="UniProtKB-KW"/>
</dbReference>